<keyword evidence="1" id="KW-0812">Transmembrane</keyword>
<feature type="transmembrane region" description="Helical" evidence="1">
    <location>
        <begin position="25"/>
        <end position="47"/>
    </location>
</feature>
<protein>
    <submittedName>
        <fullName evidence="2">Uncharacterized protein</fullName>
    </submittedName>
</protein>
<organism evidence="2 3">
    <name type="scientific">Engelhardtia mirabilis</name>
    <dbReference type="NCBI Taxonomy" id="2528011"/>
    <lineage>
        <taxon>Bacteria</taxon>
        <taxon>Pseudomonadati</taxon>
        <taxon>Planctomycetota</taxon>
        <taxon>Planctomycetia</taxon>
        <taxon>Planctomycetia incertae sedis</taxon>
        <taxon>Engelhardtia</taxon>
    </lineage>
</organism>
<dbReference type="RefSeq" id="WP_145064570.1">
    <property type="nucleotide sequence ID" value="NZ_CP036287.1"/>
</dbReference>
<evidence type="ECO:0000256" key="1">
    <source>
        <dbReference type="SAM" id="Phobius"/>
    </source>
</evidence>
<gene>
    <name evidence="2" type="ORF">Pla133_18370</name>
</gene>
<dbReference type="EMBL" id="CP036287">
    <property type="protein sequence ID" value="QDU66761.1"/>
    <property type="molecule type" value="Genomic_DNA"/>
</dbReference>
<evidence type="ECO:0000313" key="2">
    <source>
        <dbReference type="EMBL" id="QDU66761.1"/>
    </source>
</evidence>
<proteinExistence type="predicted"/>
<feature type="transmembrane region" description="Helical" evidence="1">
    <location>
        <begin position="53"/>
        <end position="72"/>
    </location>
</feature>
<name>A0A518BIG0_9BACT</name>
<accession>A0A518BIG0</accession>
<dbReference type="AlphaFoldDB" id="A0A518BIG0"/>
<sequence>MDQTLHESESQGAQARRQAWIKRGVLWWGLPVWIVWCPLMIVAMDWGWDDLPLLAAASLPIWLAGGGAWGLAMSRFIRHRGSATPG</sequence>
<dbReference type="Proteomes" id="UP000316921">
    <property type="component" value="Chromosome"/>
</dbReference>
<keyword evidence="3" id="KW-1185">Reference proteome</keyword>
<keyword evidence="1" id="KW-1133">Transmembrane helix</keyword>
<dbReference type="KEGG" id="pbap:Pla133_18370"/>
<keyword evidence="1" id="KW-0472">Membrane</keyword>
<reference evidence="2 3" key="1">
    <citation type="submission" date="2019-02" db="EMBL/GenBank/DDBJ databases">
        <title>Deep-cultivation of Planctomycetes and their phenomic and genomic characterization uncovers novel biology.</title>
        <authorList>
            <person name="Wiegand S."/>
            <person name="Jogler M."/>
            <person name="Boedeker C."/>
            <person name="Pinto D."/>
            <person name="Vollmers J."/>
            <person name="Rivas-Marin E."/>
            <person name="Kohn T."/>
            <person name="Peeters S.H."/>
            <person name="Heuer A."/>
            <person name="Rast P."/>
            <person name="Oberbeckmann S."/>
            <person name="Bunk B."/>
            <person name="Jeske O."/>
            <person name="Meyerdierks A."/>
            <person name="Storesund J.E."/>
            <person name="Kallscheuer N."/>
            <person name="Luecker S."/>
            <person name="Lage O.M."/>
            <person name="Pohl T."/>
            <person name="Merkel B.J."/>
            <person name="Hornburger P."/>
            <person name="Mueller R.-W."/>
            <person name="Bruemmer F."/>
            <person name="Labrenz M."/>
            <person name="Spormann A.M."/>
            <person name="Op den Camp H."/>
            <person name="Overmann J."/>
            <person name="Amann R."/>
            <person name="Jetten M.S.M."/>
            <person name="Mascher T."/>
            <person name="Medema M.H."/>
            <person name="Devos D.P."/>
            <person name="Kaster A.-K."/>
            <person name="Ovreas L."/>
            <person name="Rohde M."/>
            <person name="Galperin M.Y."/>
            <person name="Jogler C."/>
        </authorList>
    </citation>
    <scope>NUCLEOTIDE SEQUENCE [LARGE SCALE GENOMIC DNA]</scope>
    <source>
        <strain evidence="2 3">Pla133</strain>
    </source>
</reference>
<evidence type="ECO:0000313" key="3">
    <source>
        <dbReference type="Proteomes" id="UP000316921"/>
    </source>
</evidence>